<sequence>MRCVQHCIQGFILLPSIIGASRTVNDLVTSAVSGTSNKNQWRVVVKSHLCLPLSSSYYFSSLSFLSLHFSPVALCFCKTVPG</sequence>
<organism evidence="1 2">
    <name type="scientific">Aspergillus avenaceus</name>
    <dbReference type="NCBI Taxonomy" id="36643"/>
    <lineage>
        <taxon>Eukaryota</taxon>
        <taxon>Fungi</taxon>
        <taxon>Dikarya</taxon>
        <taxon>Ascomycota</taxon>
        <taxon>Pezizomycotina</taxon>
        <taxon>Eurotiomycetes</taxon>
        <taxon>Eurotiomycetidae</taxon>
        <taxon>Eurotiales</taxon>
        <taxon>Aspergillaceae</taxon>
        <taxon>Aspergillus</taxon>
        <taxon>Aspergillus subgen. Circumdati</taxon>
    </lineage>
</organism>
<evidence type="ECO:0000313" key="1">
    <source>
        <dbReference type="EMBL" id="KAE8144340.1"/>
    </source>
</evidence>
<dbReference type="EMBL" id="ML742563">
    <property type="protein sequence ID" value="KAE8144340.1"/>
    <property type="molecule type" value="Genomic_DNA"/>
</dbReference>
<protein>
    <submittedName>
        <fullName evidence="1">Uncharacterized protein</fullName>
    </submittedName>
</protein>
<gene>
    <name evidence="1" type="ORF">BDV25DRAFT_98948</name>
</gene>
<keyword evidence="2" id="KW-1185">Reference proteome</keyword>
<evidence type="ECO:0000313" key="2">
    <source>
        <dbReference type="Proteomes" id="UP000325780"/>
    </source>
</evidence>
<name>A0A5N6TDM6_ASPAV</name>
<proteinExistence type="predicted"/>
<dbReference type="Proteomes" id="UP000325780">
    <property type="component" value="Unassembled WGS sequence"/>
</dbReference>
<accession>A0A5N6TDM6</accession>
<reference evidence="1 2" key="1">
    <citation type="submission" date="2019-04" db="EMBL/GenBank/DDBJ databases">
        <title>Friends and foes A comparative genomics study of 23 Aspergillus species from section Flavi.</title>
        <authorList>
            <consortium name="DOE Joint Genome Institute"/>
            <person name="Kjaerbolling I."/>
            <person name="Vesth T."/>
            <person name="Frisvad J.C."/>
            <person name="Nybo J.L."/>
            <person name="Theobald S."/>
            <person name="Kildgaard S."/>
            <person name="Isbrandt T."/>
            <person name="Kuo A."/>
            <person name="Sato A."/>
            <person name="Lyhne E.K."/>
            <person name="Kogle M.E."/>
            <person name="Wiebenga A."/>
            <person name="Kun R.S."/>
            <person name="Lubbers R.J."/>
            <person name="Makela M.R."/>
            <person name="Barry K."/>
            <person name="Chovatia M."/>
            <person name="Clum A."/>
            <person name="Daum C."/>
            <person name="Haridas S."/>
            <person name="He G."/>
            <person name="LaButti K."/>
            <person name="Lipzen A."/>
            <person name="Mondo S."/>
            <person name="Riley R."/>
            <person name="Salamov A."/>
            <person name="Simmons B.A."/>
            <person name="Magnuson J.K."/>
            <person name="Henrissat B."/>
            <person name="Mortensen U.H."/>
            <person name="Larsen T.O."/>
            <person name="Devries R.P."/>
            <person name="Grigoriev I.V."/>
            <person name="Machida M."/>
            <person name="Baker S.E."/>
            <person name="Andersen M.R."/>
        </authorList>
    </citation>
    <scope>NUCLEOTIDE SEQUENCE [LARGE SCALE GENOMIC DNA]</scope>
    <source>
        <strain evidence="1 2">IBT 18842</strain>
    </source>
</reference>
<dbReference type="AlphaFoldDB" id="A0A5N6TDM6"/>